<accession>A0ABX0ILU7</accession>
<keyword evidence="1" id="KW-1133">Transmembrane helix</keyword>
<feature type="transmembrane region" description="Helical" evidence="1">
    <location>
        <begin position="85"/>
        <end position="107"/>
    </location>
</feature>
<reference evidence="2" key="1">
    <citation type="submission" date="2019-05" db="EMBL/GenBank/DDBJ databases">
        <authorList>
            <person name="Lianzixin W."/>
        </authorList>
    </citation>
    <scope>NUCLEOTIDE SEQUENCE</scope>
    <source>
        <strain evidence="2">EC11</strain>
    </source>
</reference>
<proteinExistence type="predicted"/>
<reference evidence="2" key="2">
    <citation type="submission" date="2020-02" db="EMBL/GenBank/DDBJ databases">
        <title>Flavobacterium profundi sp. nov., isolated from a deep-sea seamount.</title>
        <authorList>
            <person name="Zhang D.-C."/>
        </authorList>
    </citation>
    <scope>NUCLEOTIDE SEQUENCE</scope>
    <source>
        <strain evidence="2">EC11</strain>
    </source>
</reference>
<evidence type="ECO:0000313" key="3">
    <source>
        <dbReference type="Proteomes" id="UP000817854"/>
    </source>
</evidence>
<evidence type="ECO:0000256" key="1">
    <source>
        <dbReference type="SAM" id="Phobius"/>
    </source>
</evidence>
<keyword evidence="1" id="KW-0472">Membrane</keyword>
<evidence type="ECO:0000313" key="2">
    <source>
        <dbReference type="EMBL" id="NHN24770.1"/>
    </source>
</evidence>
<keyword evidence="3" id="KW-1185">Reference proteome</keyword>
<comment type="caution">
    <text evidence="2">The sequence shown here is derived from an EMBL/GenBank/DDBJ whole genome shotgun (WGS) entry which is preliminary data.</text>
</comment>
<dbReference type="EMBL" id="VEVQ02000002">
    <property type="protein sequence ID" value="NHN24770.1"/>
    <property type="molecule type" value="Genomic_DNA"/>
</dbReference>
<protein>
    <submittedName>
        <fullName evidence="2">Uncharacterized protein</fullName>
    </submittedName>
</protein>
<feature type="transmembrane region" description="Helical" evidence="1">
    <location>
        <begin position="113"/>
        <end position="132"/>
    </location>
</feature>
<gene>
    <name evidence="2" type="ORF">FIA58_003690</name>
</gene>
<dbReference type="RefSeq" id="WP_140960191.1">
    <property type="nucleotide sequence ID" value="NZ_VEVQ02000002.1"/>
</dbReference>
<sequence>MQLFPQKECIIELNNNSEQAISKLKDQTLSKEQFVADWDKQAFIGKIENHVFEIKLSKKLYGNFCVLKGKLENQKAFVQIHTSKVIKIGFVVMIVISISAMLTAIIHNRWEDILKYILAVLVLKFIFIELGFRIVSQKGIKRLTEIIGINK</sequence>
<dbReference type="Proteomes" id="UP000817854">
    <property type="component" value="Unassembled WGS sequence"/>
</dbReference>
<organism evidence="2 3">
    <name type="scientific">Flavobacterium jejuense</name>
    <dbReference type="NCBI Taxonomy" id="1544455"/>
    <lineage>
        <taxon>Bacteria</taxon>
        <taxon>Pseudomonadati</taxon>
        <taxon>Bacteroidota</taxon>
        <taxon>Flavobacteriia</taxon>
        <taxon>Flavobacteriales</taxon>
        <taxon>Flavobacteriaceae</taxon>
        <taxon>Flavobacterium</taxon>
    </lineage>
</organism>
<keyword evidence="1" id="KW-0812">Transmembrane</keyword>
<name>A0ABX0ILU7_9FLAO</name>